<keyword evidence="6" id="KW-0735">Signal-anchor</keyword>
<evidence type="ECO:0000256" key="8">
    <source>
        <dbReference type="ARBA" id="ARBA00023034"/>
    </source>
</evidence>
<dbReference type="AlphaFoldDB" id="A0ABD3TH52"/>
<keyword evidence="13" id="KW-1185">Reference proteome</keyword>
<evidence type="ECO:0000256" key="2">
    <source>
        <dbReference type="ARBA" id="ARBA00008661"/>
    </source>
</evidence>
<sequence length="388" mass="44797">MKKERLVIFVCTAISLLFLISHMCVFRNVYQLPKYWINDTKAPALNNFSGLPATSIVTSKESIQSVQTNDSGSRINTLMTKSRLQTIQNLYGKSWNSIITHYPTKYMIDGKDICDVSPPPYLLVFVLSLPKNTEERRAIRETWGSVINKNNNSLNISARMMFMLGKMRHEITQNNELREESEKHKDIVQVDLMESRYNLTRKMMSGLQWVTTYCNTVKYILKTDDDTFINTARFSEYLLRTPNINNVTIHGWVYTHGLVRRDGKYKVQVEEYPKSVFPHLTCGTAFILPFDVISDMLDIAERVPYCPVDDAFMTGVLRTILGLKIQHSADFTHMDEGTIDPCRFYSKIAVTNISPTCMHMLWNLTTQVPRMDCKRKDLHDLKVCPLFS</sequence>
<comment type="subcellular location">
    <subcellularLocation>
        <location evidence="1 11">Golgi apparatus membrane</location>
        <topology evidence="1 11">Single-pass type II membrane protein</topology>
    </subcellularLocation>
</comment>
<keyword evidence="4" id="KW-0808">Transferase</keyword>
<gene>
    <name evidence="12" type="ORF">ACJMK2_021564</name>
</gene>
<evidence type="ECO:0000256" key="6">
    <source>
        <dbReference type="ARBA" id="ARBA00022968"/>
    </source>
</evidence>
<evidence type="ECO:0000256" key="10">
    <source>
        <dbReference type="ARBA" id="ARBA00023180"/>
    </source>
</evidence>
<dbReference type="InterPro" id="IPR002659">
    <property type="entry name" value="Glyco_trans_31"/>
</dbReference>
<dbReference type="PANTHER" id="PTHR11214:SF3">
    <property type="entry name" value="BETA-1,3-GALACTOSYLTRANSFERASE 6"/>
    <property type="match status" value="1"/>
</dbReference>
<keyword evidence="7" id="KW-1133">Transmembrane helix</keyword>
<dbReference type="GO" id="GO:0000139">
    <property type="term" value="C:Golgi membrane"/>
    <property type="evidence" value="ECO:0007669"/>
    <property type="project" value="UniProtKB-SubCell"/>
</dbReference>
<proteinExistence type="inferred from homology"/>
<evidence type="ECO:0000313" key="13">
    <source>
        <dbReference type="Proteomes" id="UP001634394"/>
    </source>
</evidence>
<reference evidence="12 13" key="1">
    <citation type="submission" date="2024-11" db="EMBL/GenBank/DDBJ databases">
        <title>Chromosome-level genome assembly of the freshwater bivalve Anodonta woodiana.</title>
        <authorList>
            <person name="Chen X."/>
        </authorList>
    </citation>
    <scope>NUCLEOTIDE SEQUENCE [LARGE SCALE GENOMIC DNA]</scope>
    <source>
        <strain evidence="12">MN2024</strain>
        <tissue evidence="12">Gills</tissue>
    </source>
</reference>
<evidence type="ECO:0000256" key="1">
    <source>
        <dbReference type="ARBA" id="ARBA00004323"/>
    </source>
</evidence>
<comment type="similarity">
    <text evidence="2 11">Belongs to the glycosyltransferase 31 family.</text>
</comment>
<dbReference type="EMBL" id="JBJQND010000018">
    <property type="protein sequence ID" value="KAL3836112.1"/>
    <property type="molecule type" value="Genomic_DNA"/>
</dbReference>
<evidence type="ECO:0000256" key="9">
    <source>
        <dbReference type="ARBA" id="ARBA00023136"/>
    </source>
</evidence>
<dbReference type="Gene3D" id="3.90.550.50">
    <property type="match status" value="1"/>
</dbReference>
<evidence type="ECO:0000256" key="11">
    <source>
        <dbReference type="RuleBase" id="RU363063"/>
    </source>
</evidence>
<dbReference type="GO" id="GO:0016757">
    <property type="term" value="F:glycosyltransferase activity"/>
    <property type="evidence" value="ECO:0007669"/>
    <property type="project" value="UniProtKB-KW"/>
</dbReference>
<dbReference type="PANTHER" id="PTHR11214">
    <property type="entry name" value="BETA-1,3-N-ACETYLGLUCOSAMINYLTRANSFERASE"/>
    <property type="match status" value="1"/>
</dbReference>
<evidence type="ECO:0000256" key="5">
    <source>
        <dbReference type="ARBA" id="ARBA00022692"/>
    </source>
</evidence>
<comment type="caution">
    <text evidence="12">The sequence shown here is derived from an EMBL/GenBank/DDBJ whole genome shotgun (WGS) entry which is preliminary data.</text>
</comment>
<organism evidence="12 13">
    <name type="scientific">Sinanodonta woodiana</name>
    <name type="common">Chinese pond mussel</name>
    <name type="synonym">Anodonta woodiana</name>
    <dbReference type="NCBI Taxonomy" id="1069815"/>
    <lineage>
        <taxon>Eukaryota</taxon>
        <taxon>Metazoa</taxon>
        <taxon>Spiralia</taxon>
        <taxon>Lophotrochozoa</taxon>
        <taxon>Mollusca</taxon>
        <taxon>Bivalvia</taxon>
        <taxon>Autobranchia</taxon>
        <taxon>Heteroconchia</taxon>
        <taxon>Palaeoheterodonta</taxon>
        <taxon>Unionida</taxon>
        <taxon>Unionoidea</taxon>
        <taxon>Unionidae</taxon>
        <taxon>Unioninae</taxon>
        <taxon>Sinanodonta</taxon>
    </lineage>
</organism>
<name>A0ABD3TH52_SINWO</name>
<evidence type="ECO:0000256" key="7">
    <source>
        <dbReference type="ARBA" id="ARBA00022989"/>
    </source>
</evidence>
<keyword evidence="10" id="KW-0325">Glycoprotein</keyword>
<keyword evidence="9" id="KW-0472">Membrane</keyword>
<evidence type="ECO:0000256" key="3">
    <source>
        <dbReference type="ARBA" id="ARBA00022676"/>
    </source>
</evidence>
<keyword evidence="3 11" id="KW-0328">Glycosyltransferase</keyword>
<evidence type="ECO:0000256" key="4">
    <source>
        <dbReference type="ARBA" id="ARBA00022679"/>
    </source>
</evidence>
<keyword evidence="8 11" id="KW-0333">Golgi apparatus</keyword>
<evidence type="ECO:0000313" key="12">
    <source>
        <dbReference type="EMBL" id="KAL3836112.1"/>
    </source>
</evidence>
<dbReference type="EC" id="2.4.1.-" evidence="11"/>
<accession>A0ABD3TH52</accession>
<dbReference type="FunFam" id="3.90.550.50:FF:000001">
    <property type="entry name" value="Hexosyltransferase"/>
    <property type="match status" value="1"/>
</dbReference>
<protein>
    <recommendedName>
        <fullName evidence="11">Hexosyltransferase</fullName>
        <ecNumber evidence="11">2.4.1.-</ecNumber>
    </recommendedName>
</protein>
<dbReference type="Proteomes" id="UP001634394">
    <property type="component" value="Unassembled WGS sequence"/>
</dbReference>
<dbReference type="Pfam" id="PF01762">
    <property type="entry name" value="Galactosyl_T"/>
    <property type="match status" value="1"/>
</dbReference>
<keyword evidence="5" id="KW-0812">Transmembrane</keyword>